<evidence type="ECO:0000313" key="3">
    <source>
        <dbReference type="Proteomes" id="UP000663887"/>
    </source>
</evidence>
<dbReference type="Proteomes" id="UP000663842">
    <property type="component" value="Unassembled WGS sequence"/>
</dbReference>
<dbReference type="EMBL" id="CAJNRG010004148">
    <property type="protein sequence ID" value="CAF2063638.1"/>
    <property type="molecule type" value="Genomic_DNA"/>
</dbReference>
<dbReference type="AlphaFoldDB" id="A0A816QSG3"/>
<proteinExistence type="predicted"/>
<feature type="non-terminal residue" evidence="1">
    <location>
        <position position="1"/>
    </location>
</feature>
<reference evidence="1" key="1">
    <citation type="submission" date="2021-02" db="EMBL/GenBank/DDBJ databases">
        <authorList>
            <person name="Nowell W R."/>
        </authorList>
    </citation>
    <scope>NUCLEOTIDE SEQUENCE</scope>
</reference>
<dbReference type="Proteomes" id="UP000663887">
    <property type="component" value="Unassembled WGS sequence"/>
</dbReference>
<sequence length="83" mass="8992">VQIQTNDNSFIRTTTAEVTIVDNNIYQYVSVMSTPNPLLYVHLVNLSYSAQLEMSAEVLIGGGFKNLIILSPPAAAAGSLKKH</sequence>
<evidence type="ECO:0000313" key="1">
    <source>
        <dbReference type="EMBL" id="CAF2063638.1"/>
    </source>
</evidence>
<comment type="caution">
    <text evidence="1">The sequence shown here is derived from an EMBL/GenBank/DDBJ whole genome shotgun (WGS) entry which is preliminary data.</text>
</comment>
<name>A0A816QSG3_9BILA</name>
<gene>
    <name evidence="2" type="ORF">UXM345_LOCUS36791</name>
    <name evidence="1" type="ORF">XDN619_LOCUS11044</name>
</gene>
<protein>
    <submittedName>
        <fullName evidence="1">Uncharacterized protein</fullName>
    </submittedName>
</protein>
<accession>A0A816QSG3</accession>
<dbReference type="EMBL" id="CAJOBF010018066">
    <property type="protein sequence ID" value="CAF4367122.1"/>
    <property type="molecule type" value="Genomic_DNA"/>
</dbReference>
<organism evidence="1 3">
    <name type="scientific">Rotaria magnacalcarata</name>
    <dbReference type="NCBI Taxonomy" id="392030"/>
    <lineage>
        <taxon>Eukaryota</taxon>
        <taxon>Metazoa</taxon>
        <taxon>Spiralia</taxon>
        <taxon>Gnathifera</taxon>
        <taxon>Rotifera</taxon>
        <taxon>Eurotatoria</taxon>
        <taxon>Bdelloidea</taxon>
        <taxon>Philodinida</taxon>
        <taxon>Philodinidae</taxon>
        <taxon>Rotaria</taxon>
    </lineage>
</organism>
<evidence type="ECO:0000313" key="2">
    <source>
        <dbReference type="EMBL" id="CAF4367122.1"/>
    </source>
</evidence>